<sequence>MAAQQPEGFALDQDTTEKFWAMLEEDGVTRAGFVMHMGMNAE</sequence>
<dbReference type="EMBL" id="LT629701">
    <property type="protein sequence ID" value="SDM32831.1"/>
    <property type="molecule type" value="Genomic_DNA"/>
</dbReference>
<dbReference type="Proteomes" id="UP000183376">
    <property type="component" value="Chromosome I"/>
</dbReference>
<dbReference type="RefSeq" id="WP_269459633.1">
    <property type="nucleotide sequence ID" value="NZ_JOEF01000024.1"/>
</dbReference>
<dbReference type="STRING" id="211114.SAMN04489726_1046"/>
<organism evidence="1 2">
    <name type="scientific">Allokutzneria albata</name>
    <name type="common">Kibdelosporangium albatum</name>
    <dbReference type="NCBI Taxonomy" id="211114"/>
    <lineage>
        <taxon>Bacteria</taxon>
        <taxon>Bacillati</taxon>
        <taxon>Actinomycetota</taxon>
        <taxon>Actinomycetes</taxon>
        <taxon>Pseudonocardiales</taxon>
        <taxon>Pseudonocardiaceae</taxon>
        <taxon>Allokutzneria</taxon>
    </lineage>
</organism>
<dbReference type="AlphaFoldDB" id="A0A1G9SBT0"/>
<keyword evidence="2" id="KW-1185">Reference proteome</keyword>
<gene>
    <name evidence="1" type="ORF">SAMN04489726_1046</name>
</gene>
<accession>A0A1G9SBT0</accession>
<reference evidence="1 2" key="1">
    <citation type="submission" date="2016-10" db="EMBL/GenBank/DDBJ databases">
        <authorList>
            <person name="de Groot N.N."/>
        </authorList>
    </citation>
    <scope>NUCLEOTIDE SEQUENCE [LARGE SCALE GENOMIC DNA]</scope>
    <source>
        <strain evidence="1 2">DSM 44149</strain>
    </source>
</reference>
<evidence type="ECO:0000313" key="1">
    <source>
        <dbReference type="EMBL" id="SDM32831.1"/>
    </source>
</evidence>
<proteinExistence type="predicted"/>
<name>A0A1G9SBT0_ALLAB</name>
<protein>
    <submittedName>
        <fullName evidence="1">Uncharacterized protein</fullName>
    </submittedName>
</protein>
<evidence type="ECO:0000313" key="2">
    <source>
        <dbReference type="Proteomes" id="UP000183376"/>
    </source>
</evidence>